<dbReference type="SUPFAM" id="SSF100879">
    <property type="entry name" value="Lesion bypass DNA polymerase (Y-family), little finger domain"/>
    <property type="match status" value="1"/>
</dbReference>
<dbReference type="Gene3D" id="3.40.1170.60">
    <property type="match status" value="1"/>
</dbReference>
<keyword evidence="10 15" id="KW-0460">Magnesium</keyword>
<dbReference type="Gene3D" id="3.30.70.270">
    <property type="match status" value="1"/>
</dbReference>
<feature type="domain" description="UmuC" evidence="16">
    <location>
        <begin position="6"/>
        <end position="192"/>
    </location>
</feature>
<proteinExistence type="inferred from homology"/>
<dbReference type="Proteomes" id="UP000092714">
    <property type="component" value="Unassembled WGS sequence"/>
</dbReference>
<dbReference type="InterPro" id="IPR050116">
    <property type="entry name" value="DNA_polymerase-Y"/>
</dbReference>
<keyword evidence="8 15" id="KW-0479">Metal-binding</keyword>
<name>A0A1B8RL19_9CLOT</name>
<comment type="subunit">
    <text evidence="15">Monomer.</text>
</comment>
<dbReference type="InterPro" id="IPR022880">
    <property type="entry name" value="DNApol_IV"/>
</dbReference>
<evidence type="ECO:0000256" key="6">
    <source>
        <dbReference type="ARBA" id="ARBA00022695"/>
    </source>
</evidence>
<evidence type="ECO:0000256" key="8">
    <source>
        <dbReference type="ARBA" id="ARBA00022723"/>
    </source>
</evidence>
<evidence type="ECO:0000256" key="15">
    <source>
        <dbReference type="HAMAP-Rule" id="MF_01113"/>
    </source>
</evidence>
<dbReference type="Pfam" id="PF11799">
    <property type="entry name" value="IMS_C"/>
    <property type="match status" value="1"/>
</dbReference>
<dbReference type="InterPro" id="IPR043128">
    <property type="entry name" value="Rev_trsase/Diguanyl_cyclase"/>
</dbReference>
<feature type="site" description="Substrate discrimination" evidence="15">
    <location>
        <position position="15"/>
    </location>
</feature>
<evidence type="ECO:0000259" key="16">
    <source>
        <dbReference type="PROSITE" id="PS50173"/>
    </source>
</evidence>
<dbReference type="GO" id="GO:0006261">
    <property type="term" value="P:DNA-templated DNA replication"/>
    <property type="evidence" value="ECO:0007669"/>
    <property type="project" value="UniProtKB-UniRule"/>
</dbReference>
<comment type="function">
    <text evidence="15">Poorly processive, error-prone DNA polymerase involved in untargeted mutagenesis. Copies undamaged DNA at stalled replication forks, which arise in vivo from mismatched or misaligned primer ends. These misaligned primers can be extended by PolIV. Exhibits no 3'-5' exonuclease (proofreading) activity. May be involved in translesional synthesis, in conjunction with the beta clamp from PolIII.</text>
</comment>
<evidence type="ECO:0000313" key="18">
    <source>
        <dbReference type="Proteomes" id="UP000092714"/>
    </source>
</evidence>
<dbReference type="GO" id="GO:0009432">
    <property type="term" value="P:SOS response"/>
    <property type="evidence" value="ECO:0007669"/>
    <property type="project" value="TreeGrafter"/>
</dbReference>
<dbReference type="GO" id="GO:0003684">
    <property type="term" value="F:damaged DNA binding"/>
    <property type="evidence" value="ECO:0007669"/>
    <property type="project" value="InterPro"/>
</dbReference>
<feature type="binding site" evidence="15">
    <location>
        <position position="10"/>
    </location>
    <ligand>
        <name>Mg(2+)</name>
        <dbReference type="ChEBI" id="CHEBI:18420"/>
    </ligand>
</feature>
<dbReference type="eggNOG" id="COG0389">
    <property type="taxonomic scope" value="Bacteria"/>
</dbReference>
<organism evidence="17 18">
    <name type="scientific">Clostridium paraputrificum</name>
    <dbReference type="NCBI Taxonomy" id="29363"/>
    <lineage>
        <taxon>Bacteria</taxon>
        <taxon>Bacillati</taxon>
        <taxon>Bacillota</taxon>
        <taxon>Clostridia</taxon>
        <taxon>Eubacteriales</taxon>
        <taxon>Clostridiaceae</taxon>
        <taxon>Clostridium</taxon>
    </lineage>
</organism>
<dbReference type="OrthoDB" id="9808813at2"/>
<dbReference type="PANTHER" id="PTHR11076">
    <property type="entry name" value="DNA REPAIR POLYMERASE UMUC / TRANSFERASE FAMILY MEMBER"/>
    <property type="match status" value="1"/>
</dbReference>
<dbReference type="GO" id="GO:0000287">
    <property type="term" value="F:magnesium ion binding"/>
    <property type="evidence" value="ECO:0007669"/>
    <property type="project" value="UniProtKB-UniRule"/>
</dbReference>
<keyword evidence="3 15" id="KW-0515">Mutator protein</keyword>
<feature type="active site" evidence="15">
    <location>
        <position position="114"/>
    </location>
</feature>
<evidence type="ECO:0000256" key="5">
    <source>
        <dbReference type="ARBA" id="ARBA00022679"/>
    </source>
</evidence>
<dbReference type="InterPro" id="IPR043502">
    <property type="entry name" value="DNA/RNA_pol_sf"/>
</dbReference>
<comment type="cofactor">
    <cofactor evidence="15">
        <name>Mg(2+)</name>
        <dbReference type="ChEBI" id="CHEBI:18420"/>
    </cofactor>
    <text evidence="15">Binds 2 magnesium ions per subunit.</text>
</comment>
<comment type="subcellular location">
    <subcellularLocation>
        <location evidence="1 15">Cytoplasm</location>
    </subcellularLocation>
</comment>
<evidence type="ECO:0000313" key="17">
    <source>
        <dbReference type="EMBL" id="OBY09467.1"/>
    </source>
</evidence>
<dbReference type="InterPro" id="IPR053848">
    <property type="entry name" value="IMS_HHH_1"/>
</dbReference>
<keyword evidence="6 15" id="KW-0548">Nucleotidyltransferase</keyword>
<keyword evidence="12 15" id="KW-0238">DNA-binding</keyword>
<reference evidence="17 18" key="1">
    <citation type="submission" date="2016-06" db="EMBL/GenBank/DDBJ databases">
        <authorList>
            <person name="Kjaerup R.B."/>
            <person name="Dalgaard T.S."/>
            <person name="Juul-Madsen H.R."/>
        </authorList>
    </citation>
    <scope>NUCLEOTIDE SEQUENCE [LARGE SCALE GENOMIC DNA]</scope>
    <source>
        <strain evidence="17 18">373-A1</strain>
    </source>
</reference>
<dbReference type="Pfam" id="PF00817">
    <property type="entry name" value="IMS"/>
    <property type="match status" value="1"/>
</dbReference>
<dbReference type="PROSITE" id="PS50173">
    <property type="entry name" value="UMUC"/>
    <property type="match status" value="1"/>
</dbReference>
<dbReference type="GO" id="GO:0005829">
    <property type="term" value="C:cytosol"/>
    <property type="evidence" value="ECO:0007669"/>
    <property type="project" value="TreeGrafter"/>
</dbReference>
<dbReference type="PANTHER" id="PTHR11076:SF35">
    <property type="entry name" value="DNA REPAIR PROTEIN HOMOLOG YOBH"/>
    <property type="match status" value="1"/>
</dbReference>
<keyword evidence="5 15" id="KW-0808">Transferase</keyword>
<comment type="caution">
    <text evidence="17">The sequence shown here is derived from an EMBL/GenBank/DDBJ whole genome shotgun (WGS) entry which is preliminary data.</text>
</comment>
<dbReference type="HAMAP" id="MF_01113">
    <property type="entry name" value="DNApol_IV"/>
    <property type="match status" value="1"/>
</dbReference>
<evidence type="ECO:0000256" key="7">
    <source>
        <dbReference type="ARBA" id="ARBA00022705"/>
    </source>
</evidence>
<keyword evidence="4 15" id="KW-0963">Cytoplasm</keyword>
<keyword evidence="13 15" id="KW-0234">DNA repair</keyword>
<evidence type="ECO:0000256" key="2">
    <source>
        <dbReference type="ARBA" id="ARBA00010945"/>
    </source>
</evidence>
<evidence type="ECO:0000256" key="14">
    <source>
        <dbReference type="ARBA" id="ARBA00049244"/>
    </source>
</evidence>
<dbReference type="CDD" id="cd03586">
    <property type="entry name" value="PolY_Pol_IV_kappa"/>
    <property type="match status" value="1"/>
</dbReference>
<feature type="binding site" evidence="15">
    <location>
        <position position="113"/>
    </location>
    <ligand>
        <name>Mg(2+)</name>
        <dbReference type="ChEBI" id="CHEBI:18420"/>
    </ligand>
</feature>
<accession>A0A1B8RL19</accession>
<comment type="similarity">
    <text evidence="2 15">Belongs to the DNA polymerase type-Y family.</text>
</comment>
<dbReference type="Gene3D" id="1.10.150.20">
    <property type="entry name" value="5' to 3' exonuclease, C-terminal subdomain"/>
    <property type="match status" value="1"/>
</dbReference>
<dbReference type="SUPFAM" id="SSF56672">
    <property type="entry name" value="DNA/RNA polymerases"/>
    <property type="match status" value="1"/>
</dbReference>
<dbReference type="EC" id="2.7.7.7" evidence="15"/>
<dbReference type="GO" id="GO:0003887">
    <property type="term" value="F:DNA-directed DNA polymerase activity"/>
    <property type="evidence" value="ECO:0007669"/>
    <property type="project" value="UniProtKB-UniRule"/>
</dbReference>
<comment type="catalytic activity">
    <reaction evidence="14 15">
        <text>DNA(n) + a 2'-deoxyribonucleoside 5'-triphosphate = DNA(n+1) + diphosphate</text>
        <dbReference type="Rhea" id="RHEA:22508"/>
        <dbReference type="Rhea" id="RHEA-COMP:17339"/>
        <dbReference type="Rhea" id="RHEA-COMP:17340"/>
        <dbReference type="ChEBI" id="CHEBI:33019"/>
        <dbReference type="ChEBI" id="CHEBI:61560"/>
        <dbReference type="ChEBI" id="CHEBI:173112"/>
        <dbReference type="EC" id="2.7.7.7"/>
    </reaction>
</comment>
<dbReference type="AlphaFoldDB" id="A0A1B8RL19"/>
<dbReference type="Pfam" id="PF21999">
    <property type="entry name" value="IMS_HHH_1"/>
    <property type="match status" value="1"/>
</dbReference>
<dbReference type="GO" id="GO:0042276">
    <property type="term" value="P:error-prone translesion synthesis"/>
    <property type="evidence" value="ECO:0007669"/>
    <property type="project" value="TreeGrafter"/>
</dbReference>
<evidence type="ECO:0000256" key="1">
    <source>
        <dbReference type="ARBA" id="ARBA00004496"/>
    </source>
</evidence>
<evidence type="ECO:0000256" key="10">
    <source>
        <dbReference type="ARBA" id="ARBA00022842"/>
    </source>
</evidence>
<keyword evidence="7 15" id="KW-0235">DNA replication</keyword>
<dbReference type="InterPro" id="IPR001126">
    <property type="entry name" value="UmuC"/>
</dbReference>
<evidence type="ECO:0000256" key="13">
    <source>
        <dbReference type="ARBA" id="ARBA00023204"/>
    </source>
</evidence>
<evidence type="ECO:0000256" key="4">
    <source>
        <dbReference type="ARBA" id="ARBA00022490"/>
    </source>
</evidence>
<gene>
    <name evidence="15" type="primary">dinB</name>
    <name evidence="17" type="ORF">CP373A1_16210</name>
</gene>
<sequence length="415" mass="47438">MSSRIIFHIDVNSAYLSWTAVNLLQLGKSTIDIREVPSIIGGRTEERHGIVLAKSIPAKKFKIKTGESTYEALRKCPKLLIYTPDYGLYMQSSNAMYKLLCEYSPKIQRFSVDEVFIDVSHYKENYMEKAVEIQSRIRNELGVNVNIGISTNKLLAKMASDFNPKNSIHTLFENEIKKKMWHLPVEELFMVGRATKKKLEKLNVETIGELATYNVEILKSTFKSFGIVLHNYANGIDSSEIRSTSYINMKGLGNSTTIPWDVTKREEALRIILSLVEMMSLRLRKCNSLCRVVVISIKSNAFEKYSHQRKMENYTDCTIDIYREIVKAFDEVWSKEPIRQIGVRITDLCSNEFFQTSLFDGERIDKQRALDKTLDSLRSRFGSKSVVRSTFINSGISPLSGGNGEEDYLMMSSVL</sequence>
<evidence type="ECO:0000256" key="11">
    <source>
        <dbReference type="ARBA" id="ARBA00022932"/>
    </source>
</evidence>
<dbReference type="RefSeq" id="WP_065254836.1">
    <property type="nucleotide sequence ID" value="NZ_JADPFS010000041.1"/>
</dbReference>
<keyword evidence="9 15" id="KW-0227">DNA damage</keyword>
<dbReference type="Gene3D" id="3.30.1490.100">
    <property type="entry name" value="DNA polymerase, Y-family, little finger domain"/>
    <property type="match status" value="1"/>
</dbReference>
<evidence type="ECO:0000256" key="3">
    <source>
        <dbReference type="ARBA" id="ARBA00022457"/>
    </source>
</evidence>
<dbReference type="InterPro" id="IPR036775">
    <property type="entry name" value="DNA_pol_Y-fam_lit_finger_sf"/>
</dbReference>
<keyword evidence="11 15" id="KW-0239">DNA-directed DNA polymerase</keyword>
<dbReference type="GO" id="GO:0006281">
    <property type="term" value="P:DNA repair"/>
    <property type="evidence" value="ECO:0007669"/>
    <property type="project" value="UniProtKB-UniRule"/>
</dbReference>
<dbReference type="EMBL" id="MAPZ01000033">
    <property type="protein sequence ID" value="OBY09467.1"/>
    <property type="molecule type" value="Genomic_DNA"/>
</dbReference>
<dbReference type="InterPro" id="IPR017961">
    <property type="entry name" value="DNA_pol_Y-fam_little_finger"/>
</dbReference>
<keyword evidence="18" id="KW-1185">Reference proteome</keyword>
<evidence type="ECO:0000256" key="9">
    <source>
        <dbReference type="ARBA" id="ARBA00022763"/>
    </source>
</evidence>
<evidence type="ECO:0000256" key="12">
    <source>
        <dbReference type="ARBA" id="ARBA00023125"/>
    </source>
</evidence>
<protein>
    <recommendedName>
        <fullName evidence="15">DNA polymerase IV</fullName>
        <shortName evidence="15">Pol IV</shortName>
        <ecNumber evidence="15">2.7.7.7</ecNumber>
    </recommendedName>
</protein>